<sequence>MQQNGPVGRNKDRDAMKEPKAWVLQVLEWGPLLLFFAVFMLNRGSDVALWGQAYTPLVFATLIFIPALALATLIRWRLTGKLSPMQIATLVLVAVFGGLSVWLNDPRFFKIKPTIIYLLFAGLLGFSYATGRNWLQAVLSEALPMDAEGWRKLTLRMALLFLGLAVANEIVWRSMSETAWVYFKTFGMPLVIFVFLLGNAGLYRAHALPEPGDKAGG</sequence>
<dbReference type="Proteomes" id="UP000270743">
    <property type="component" value="Unassembled WGS sequence"/>
</dbReference>
<keyword evidence="1 5" id="KW-1003">Cell membrane</keyword>
<feature type="transmembrane region" description="Helical" evidence="5">
    <location>
        <begin position="53"/>
        <end position="73"/>
    </location>
</feature>
<keyword evidence="4 5" id="KW-0472">Membrane</keyword>
<dbReference type="GO" id="GO:0005886">
    <property type="term" value="C:plasma membrane"/>
    <property type="evidence" value="ECO:0007669"/>
    <property type="project" value="UniProtKB-SubCell"/>
</dbReference>
<accession>A0A447IL55</accession>
<dbReference type="PANTHER" id="PTHR36917">
    <property type="entry name" value="INTRACELLULAR SEPTATION PROTEIN A-RELATED"/>
    <property type="match status" value="1"/>
</dbReference>
<evidence type="ECO:0000256" key="5">
    <source>
        <dbReference type="HAMAP-Rule" id="MF_00189"/>
    </source>
</evidence>
<dbReference type="PANTHER" id="PTHR36917:SF1">
    <property type="entry name" value="INNER MEMBRANE-SPANNING PROTEIN YCIB"/>
    <property type="match status" value="1"/>
</dbReference>
<feature type="transmembrane region" description="Helical" evidence="5">
    <location>
        <begin position="155"/>
        <end position="173"/>
    </location>
</feature>
<evidence type="ECO:0000256" key="1">
    <source>
        <dbReference type="ARBA" id="ARBA00022475"/>
    </source>
</evidence>
<keyword evidence="7" id="KW-1185">Reference proteome</keyword>
<gene>
    <name evidence="5 6" type="primary">yciB</name>
    <name evidence="6" type="ORF">PARHAE_01292</name>
</gene>
<keyword evidence="5" id="KW-0997">Cell inner membrane</keyword>
<feature type="transmembrane region" description="Helical" evidence="5">
    <location>
        <begin position="115"/>
        <end position="135"/>
    </location>
</feature>
<comment type="similarity">
    <text evidence="5">Belongs to the YciB family.</text>
</comment>
<dbReference type="AlphaFoldDB" id="A0A447IL55"/>
<reference evidence="6 7" key="1">
    <citation type="submission" date="2018-12" db="EMBL/GenBank/DDBJ databases">
        <authorList>
            <person name="Criscuolo A."/>
        </authorList>
    </citation>
    <scope>NUCLEOTIDE SEQUENCE [LARGE SCALE GENOMIC DNA]</scope>
    <source>
        <strain evidence="6">ACIP1116241</strain>
    </source>
</reference>
<feature type="transmembrane region" description="Helical" evidence="5">
    <location>
        <begin position="21"/>
        <end position="41"/>
    </location>
</feature>
<comment type="subcellular location">
    <subcellularLocation>
        <location evidence="5">Cell inner membrane</location>
        <topology evidence="5">Multi-pass membrane protein</topology>
    </subcellularLocation>
</comment>
<proteinExistence type="inferred from homology"/>
<dbReference type="EMBL" id="UZWE01000025">
    <property type="protein sequence ID" value="VDS08109.1"/>
    <property type="molecule type" value="Genomic_DNA"/>
</dbReference>
<keyword evidence="3 5" id="KW-1133">Transmembrane helix</keyword>
<evidence type="ECO:0000256" key="3">
    <source>
        <dbReference type="ARBA" id="ARBA00022989"/>
    </source>
</evidence>
<feature type="transmembrane region" description="Helical" evidence="5">
    <location>
        <begin position="85"/>
        <end position="103"/>
    </location>
</feature>
<dbReference type="HAMAP" id="MF_00189">
    <property type="entry name" value="YciB"/>
    <property type="match status" value="1"/>
</dbReference>
<evidence type="ECO:0000256" key="2">
    <source>
        <dbReference type="ARBA" id="ARBA00022692"/>
    </source>
</evidence>
<organism evidence="6 7">
    <name type="scientific">Paracoccus haematequi</name>
    <dbReference type="NCBI Taxonomy" id="2491866"/>
    <lineage>
        <taxon>Bacteria</taxon>
        <taxon>Pseudomonadati</taxon>
        <taxon>Pseudomonadota</taxon>
        <taxon>Alphaproteobacteria</taxon>
        <taxon>Rhodobacterales</taxon>
        <taxon>Paracoccaceae</taxon>
        <taxon>Paracoccus</taxon>
    </lineage>
</organism>
<protein>
    <recommendedName>
        <fullName evidence="5">Inner membrane-spanning protein YciB</fullName>
    </recommendedName>
</protein>
<dbReference type="Pfam" id="PF04279">
    <property type="entry name" value="IspA"/>
    <property type="match status" value="1"/>
</dbReference>
<evidence type="ECO:0000256" key="4">
    <source>
        <dbReference type="ARBA" id="ARBA00023136"/>
    </source>
</evidence>
<keyword evidence="2 5" id="KW-0812">Transmembrane</keyword>
<name>A0A447IL55_9RHOB</name>
<feature type="transmembrane region" description="Helical" evidence="5">
    <location>
        <begin position="179"/>
        <end position="198"/>
    </location>
</feature>
<evidence type="ECO:0000313" key="6">
    <source>
        <dbReference type="EMBL" id="VDS08109.1"/>
    </source>
</evidence>
<dbReference type="InterPro" id="IPR006008">
    <property type="entry name" value="YciB"/>
</dbReference>
<comment type="function">
    <text evidence="5">Plays a role in cell envelope biogenesis, maintenance of cell envelope integrity and membrane homeostasis.</text>
</comment>
<evidence type="ECO:0000313" key="7">
    <source>
        <dbReference type="Proteomes" id="UP000270743"/>
    </source>
</evidence>